<sequence length="398" mass="43034">MIQLNHTRDVASPEVAALVAQRSAPMPISITEITGIVGGGDDARAPGMALALQTAARWRSVRIMVDRLGRMGQLPAATCRELVHLALVVHDPPTRAITTFGAAPLLKTVIVMEGRAVLAHLRLPYAQLVAVLLQDTSPCACLRALAACASLQHADITTKYAWDGPGPGPGDSSVSTLAQLQMLSLTFEANDDSELPDDPSGGFGALLAHFAFPALKSLKMEWVFWDWVFWDIDPGRLPALWPAAAFAAFQARSPNIDALSLTGLQVRSDEDFLDILRAAPALRMLELGPQGNASKDRVFAALVYDAGDASPPLLPALEEIEWDGNVEAYSARLFEQFVRSRWWSDDQAPADAPVSRLKSVCVPGGRTEMSPGFKDRMEALKAEGLSLDLDFSEYHLDN</sequence>
<dbReference type="EMBL" id="CAVNYO010000419">
    <property type="protein sequence ID" value="CAK5277540.1"/>
    <property type="molecule type" value="Genomic_DNA"/>
</dbReference>
<reference evidence="1" key="1">
    <citation type="submission" date="2023-11" db="EMBL/GenBank/DDBJ databases">
        <authorList>
            <person name="De Vega J J."/>
            <person name="De Vega J J."/>
        </authorList>
    </citation>
    <scope>NUCLEOTIDE SEQUENCE</scope>
</reference>
<dbReference type="Proteomes" id="UP001295794">
    <property type="component" value="Unassembled WGS sequence"/>
</dbReference>
<gene>
    <name evidence="1" type="ORF">MYCIT1_LOCUS26556</name>
</gene>
<keyword evidence="2" id="KW-1185">Reference proteome</keyword>
<evidence type="ECO:0000313" key="1">
    <source>
        <dbReference type="EMBL" id="CAK5277540.1"/>
    </source>
</evidence>
<organism evidence="1 2">
    <name type="scientific">Mycena citricolor</name>
    <dbReference type="NCBI Taxonomy" id="2018698"/>
    <lineage>
        <taxon>Eukaryota</taxon>
        <taxon>Fungi</taxon>
        <taxon>Dikarya</taxon>
        <taxon>Basidiomycota</taxon>
        <taxon>Agaricomycotina</taxon>
        <taxon>Agaricomycetes</taxon>
        <taxon>Agaricomycetidae</taxon>
        <taxon>Agaricales</taxon>
        <taxon>Marasmiineae</taxon>
        <taxon>Mycenaceae</taxon>
        <taxon>Mycena</taxon>
    </lineage>
</organism>
<evidence type="ECO:0000313" key="2">
    <source>
        <dbReference type="Proteomes" id="UP001295794"/>
    </source>
</evidence>
<accession>A0AAD2Q5C7</accession>
<comment type="caution">
    <text evidence="1">The sequence shown here is derived from an EMBL/GenBank/DDBJ whole genome shotgun (WGS) entry which is preliminary data.</text>
</comment>
<dbReference type="AlphaFoldDB" id="A0AAD2Q5C7"/>
<name>A0AAD2Q5C7_9AGAR</name>
<protein>
    <submittedName>
        <fullName evidence="1">Uncharacterized protein</fullName>
    </submittedName>
</protein>
<proteinExistence type="predicted"/>